<dbReference type="KEGG" id="egu:105048662"/>
<evidence type="ECO:0000259" key="8">
    <source>
        <dbReference type="SMART" id="SM01332"/>
    </source>
</evidence>
<dbReference type="FunCoup" id="A0A6I9RGY3">
    <property type="interactions" value="278"/>
</dbReference>
<dbReference type="SMART" id="SM00385">
    <property type="entry name" value="CYCLIN"/>
    <property type="match status" value="1"/>
</dbReference>
<dbReference type="InterPro" id="IPR048258">
    <property type="entry name" value="Cyclins_cyclin-box"/>
</dbReference>
<evidence type="ECO:0000256" key="5">
    <source>
        <dbReference type="RuleBase" id="RU000383"/>
    </source>
</evidence>
<dbReference type="InterPro" id="IPR036915">
    <property type="entry name" value="Cyclin-like_sf"/>
</dbReference>
<evidence type="ECO:0000256" key="4">
    <source>
        <dbReference type="ARBA" id="ARBA00023306"/>
    </source>
</evidence>
<dbReference type="Pfam" id="PF00134">
    <property type="entry name" value="Cyclin_N"/>
    <property type="match status" value="1"/>
</dbReference>
<name>A0A6I9RGY3_ELAGV</name>
<evidence type="ECO:0000313" key="10">
    <source>
        <dbReference type="RefSeq" id="XP_010926356.1"/>
    </source>
</evidence>
<dbReference type="CDD" id="cd20543">
    <property type="entry name" value="CYCLIN_AtCycD-like_rpt1"/>
    <property type="match status" value="1"/>
</dbReference>
<dbReference type="SMART" id="SM01332">
    <property type="entry name" value="Cyclin_C"/>
    <property type="match status" value="1"/>
</dbReference>
<dbReference type="InterPro" id="IPR004367">
    <property type="entry name" value="Cyclin_C-dom"/>
</dbReference>
<dbReference type="SUPFAM" id="SSF47954">
    <property type="entry name" value="Cyclin-like"/>
    <property type="match status" value="2"/>
</dbReference>
<dbReference type="InterPro" id="IPR039361">
    <property type="entry name" value="Cyclin"/>
</dbReference>
<proteinExistence type="inferred from homology"/>
<dbReference type="FunFam" id="1.10.472.10:FF:000034">
    <property type="entry name" value="D2/4-type cyclin"/>
    <property type="match status" value="1"/>
</dbReference>
<feature type="domain" description="Cyclin C-terminal" evidence="8">
    <location>
        <begin position="199"/>
        <end position="310"/>
    </location>
</feature>
<dbReference type="OrthoDB" id="5590282at2759"/>
<evidence type="ECO:0000313" key="9">
    <source>
        <dbReference type="Proteomes" id="UP000504607"/>
    </source>
</evidence>
<dbReference type="InterPro" id="IPR013763">
    <property type="entry name" value="Cyclin-like_dom"/>
</dbReference>
<organism evidence="9 10">
    <name type="scientific">Elaeis guineensis var. tenera</name>
    <name type="common">Oil palm</name>
    <dbReference type="NCBI Taxonomy" id="51953"/>
    <lineage>
        <taxon>Eukaryota</taxon>
        <taxon>Viridiplantae</taxon>
        <taxon>Streptophyta</taxon>
        <taxon>Embryophyta</taxon>
        <taxon>Tracheophyta</taxon>
        <taxon>Spermatophyta</taxon>
        <taxon>Magnoliopsida</taxon>
        <taxon>Liliopsida</taxon>
        <taxon>Arecaceae</taxon>
        <taxon>Arecoideae</taxon>
        <taxon>Cocoseae</taxon>
        <taxon>Elaeidinae</taxon>
        <taxon>Elaeis</taxon>
    </lineage>
</organism>
<dbReference type="Proteomes" id="UP000504607">
    <property type="component" value="Chromosome 7"/>
</dbReference>
<dbReference type="AlphaFoldDB" id="A0A6I9RGY3"/>
<dbReference type="InParanoid" id="A0A6I9RGY3"/>
<accession>A0A6I9RGY3</accession>
<keyword evidence="3 5" id="KW-0195">Cyclin</keyword>
<feature type="domain" description="Cyclin-like" evidence="7">
    <location>
        <begin position="102"/>
        <end position="190"/>
    </location>
</feature>
<comment type="similarity">
    <text evidence="1">Belongs to the cyclin family. Cyclin D subfamily.</text>
</comment>
<dbReference type="CDD" id="cd20544">
    <property type="entry name" value="CYCLIN_AtCycD-like_rpt2"/>
    <property type="match status" value="1"/>
</dbReference>
<evidence type="ECO:0000256" key="2">
    <source>
        <dbReference type="ARBA" id="ARBA00022618"/>
    </source>
</evidence>
<dbReference type="GO" id="GO:0051301">
    <property type="term" value="P:cell division"/>
    <property type="evidence" value="ECO:0007669"/>
    <property type="project" value="UniProtKB-KW"/>
</dbReference>
<dbReference type="Gene3D" id="1.10.472.10">
    <property type="entry name" value="Cyclin-like"/>
    <property type="match status" value="2"/>
</dbReference>
<dbReference type="PANTHER" id="PTHR10177">
    <property type="entry name" value="CYCLINS"/>
    <property type="match status" value="1"/>
</dbReference>
<gene>
    <name evidence="10" type="primary">LOC105048662</name>
</gene>
<feature type="region of interest" description="Disordered" evidence="6">
    <location>
        <begin position="328"/>
        <end position="353"/>
    </location>
</feature>
<protein>
    <submittedName>
        <fullName evidence="10">Cyclin-D4-1 isoform X1</fullName>
    </submittedName>
</protein>
<evidence type="ECO:0000259" key="7">
    <source>
        <dbReference type="SMART" id="SM00385"/>
    </source>
</evidence>
<keyword evidence="2" id="KW-0132">Cell division</keyword>
<evidence type="ECO:0000256" key="3">
    <source>
        <dbReference type="ARBA" id="ARBA00023127"/>
    </source>
</evidence>
<evidence type="ECO:0000256" key="6">
    <source>
        <dbReference type="SAM" id="MobiDB-lite"/>
    </source>
</evidence>
<dbReference type="RefSeq" id="XP_010926356.1">
    <property type="nucleotide sequence ID" value="XM_010928054.3"/>
</dbReference>
<dbReference type="GeneID" id="105048662"/>
<dbReference type="Pfam" id="PF02984">
    <property type="entry name" value="Cyclin_C"/>
    <property type="match status" value="1"/>
</dbReference>
<sequence>MGVTYDYASSNLLCAEDNSSILEFDDGEEDGFDGEAEGHKHGWIPEQRSDFYGDFLKSFPLQSEECIALLVEKELEHMPRKDYAKRLQNGDLDISVRRDAIDWIGKVHVHYKFGPLSAYLSVNYMDRFLSAYKLPEGKAWMTQLLTVACLSLAAKIEETEVPLSLDLQVGEAKYVFEAKTIQRMELLVLSTLKWRMQAVTPFSFIDYFLQKFNDGNSPTNSVVSRSVELILSSVRGTGFLGFRPSEIAAAVAFSALGEIQTVGIKNTLSCCIHVDKERVLRCNEVIQRMTLMEKESSQSVSLSVSSVPHSPIGVLDAASLSYKRDDITVGSDANSNESTPAAKKRKLSRPSVS</sequence>
<keyword evidence="4" id="KW-0131">Cell cycle</keyword>
<reference evidence="10" key="1">
    <citation type="submission" date="2025-08" db="UniProtKB">
        <authorList>
            <consortium name="RefSeq"/>
        </authorList>
    </citation>
    <scope>IDENTIFICATION</scope>
</reference>
<keyword evidence="9" id="KW-1185">Reference proteome</keyword>
<dbReference type="InterPro" id="IPR006671">
    <property type="entry name" value="Cyclin_N"/>
</dbReference>
<dbReference type="FunFam" id="1.10.472.10:FF:000040">
    <property type="entry name" value="D6-type cyclin"/>
    <property type="match status" value="1"/>
</dbReference>
<evidence type="ECO:0000256" key="1">
    <source>
        <dbReference type="ARBA" id="ARBA00009065"/>
    </source>
</evidence>
<dbReference type="PROSITE" id="PS00292">
    <property type="entry name" value="CYCLINS"/>
    <property type="match status" value="1"/>
</dbReference>
<feature type="compositionally biased region" description="Basic residues" evidence="6">
    <location>
        <begin position="342"/>
        <end position="353"/>
    </location>
</feature>